<protein>
    <submittedName>
        <fullName evidence="1">Uncharacterized protein</fullName>
    </submittedName>
</protein>
<reference evidence="1" key="2">
    <citation type="journal article" date="2015" name="Fish Shellfish Immunol.">
        <title>Early steps in the European eel (Anguilla anguilla)-Vibrio vulnificus interaction in the gills: Role of the RtxA13 toxin.</title>
        <authorList>
            <person name="Callol A."/>
            <person name="Pajuelo D."/>
            <person name="Ebbesson L."/>
            <person name="Teles M."/>
            <person name="MacKenzie S."/>
            <person name="Amaro C."/>
        </authorList>
    </citation>
    <scope>NUCLEOTIDE SEQUENCE</scope>
</reference>
<dbReference type="AlphaFoldDB" id="A0A0E9TD17"/>
<organism evidence="1">
    <name type="scientific">Anguilla anguilla</name>
    <name type="common">European freshwater eel</name>
    <name type="synonym">Muraena anguilla</name>
    <dbReference type="NCBI Taxonomy" id="7936"/>
    <lineage>
        <taxon>Eukaryota</taxon>
        <taxon>Metazoa</taxon>
        <taxon>Chordata</taxon>
        <taxon>Craniata</taxon>
        <taxon>Vertebrata</taxon>
        <taxon>Euteleostomi</taxon>
        <taxon>Actinopterygii</taxon>
        <taxon>Neopterygii</taxon>
        <taxon>Teleostei</taxon>
        <taxon>Anguilliformes</taxon>
        <taxon>Anguillidae</taxon>
        <taxon>Anguilla</taxon>
    </lineage>
</organism>
<evidence type="ECO:0000313" key="1">
    <source>
        <dbReference type="EMBL" id="JAH51312.1"/>
    </source>
</evidence>
<dbReference type="EMBL" id="GBXM01057265">
    <property type="protein sequence ID" value="JAH51312.1"/>
    <property type="molecule type" value="Transcribed_RNA"/>
</dbReference>
<name>A0A0E9TD17_ANGAN</name>
<reference evidence="1" key="1">
    <citation type="submission" date="2014-11" db="EMBL/GenBank/DDBJ databases">
        <authorList>
            <person name="Amaro Gonzalez C."/>
        </authorList>
    </citation>
    <scope>NUCLEOTIDE SEQUENCE</scope>
</reference>
<accession>A0A0E9TD17</accession>
<sequence>MLEYLLIIYVVTVEQLHFCHEEPFIERDNQYLKCTV</sequence>
<proteinExistence type="predicted"/>